<dbReference type="InterPro" id="IPR006764">
    <property type="entry name" value="SAM_dep_MeTrfase_SAV2177_type"/>
</dbReference>
<comment type="caution">
    <text evidence="1">The sequence shown here is derived from an EMBL/GenBank/DDBJ whole genome shotgun (WGS) entry which is preliminary data.</text>
</comment>
<dbReference type="SUPFAM" id="SSF53335">
    <property type="entry name" value="S-adenosyl-L-methionine-dependent methyltransferases"/>
    <property type="match status" value="1"/>
</dbReference>
<accession>A0A7W7R855</accession>
<protein>
    <recommendedName>
        <fullName evidence="3">Methyltransferase</fullName>
    </recommendedName>
</protein>
<gene>
    <name evidence="1" type="ORF">FHR34_006198</name>
</gene>
<evidence type="ECO:0008006" key="3">
    <source>
        <dbReference type="Google" id="ProtNLM"/>
    </source>
</evidence>
<dbReference type="RefSeq" id="WP_184941262.1">
    <property type="nucleotide sequence ID" value="NZ_JACHJV010000001.1"/>
</dbReference>
<sequence>MTDYDGVNLELHRAHSARMYDYFLGGITNFAADREAAGKAKAVMPWIETTARINRAFMHRSTRALAEAGIDQFLDIGTGIPTSPNLHEIAQRVNPAAKVVYADNDPIVLAHAKALLIGTTEGRTSYVQADVTDPAALLASAELRETLDFSRPIALSLNALLHFVPDELGTYGIVELFKGALVSGSALAMTHVTSDFAPGEIARLVDIYQSAGTALQSRSEQEFTRFFAGWDLVAPGVVPTQRWRPDSAKAAAASDIESSVYAAVALKP</sequence>
<dbReference type="Gene3D" id="3.40.50.150">
    <property type="entry name" value="Vaccinia Virus protein VP39"/>
    <property type="match status" value="1"/>
</dbReference>
<name>A0A7W7R855_KITKI</name>
<dbReference type="AlphaFoldDB" id="A0A7W7R855"/>
<proteinExistence type="predicted"/>
<reference evidence="1 2" key="1">
    <citation type="submission" date="2020-08" db="EMBL/GenBank/DDBJ databases">
        <title>Sequencing the genomes of 1000 actinobacteria strains.</title>
        <authorList>
            <person name="Klenk H.-P."/>
        </authorList>
    </citation>
    <scope>NUCLEOTIDE SEQUENCE [LARGE SCALE GENOMIC DNA]</scope>
    <source>
        <strain evidence="1 2">DSM 41654</strain>
    </source>
</reference>
<dbReference type="InterPro" id="IPR029063">
    <property type="entry name" value="SAM-dependent_MTases_sf"/>
</dbReference>
<evidence type="ECO:0000313" key="2">
    <source>
        <dbReference type="Proteomes" id="UP000540506"/>
    </source>
</evidence>
<organism evidence="1 2">
    <name type="scientific">Kitasatospora kifunensis</name>
    <name type="common">Streptomyces kifunensis</name>
    <dbReference type="NCBI Taxonomy" id="58351"/>
    <lineage>
        <taxon>Bacteria</taxon>
        <taxon>Bacillati</taxon>
        <taxon>Actinomycetota</taxon>
        <taxon>Actinomycetes</taxon>
        <taxon>Kitasatosporales</taxon>
        <taxon>Streptomycetaceae</taxon>
        <taxon>Kitasatospora</taxon>
    </lineage>
</organism>
<dbReference type="PIRSF" id="PIRSF017393">
    <property type="entry name" value="MTase_SAV2177"/>
    <property type="match status" value="1"/>
</dbReference>
<dbReference type="Proteomes" id="UP000540506">
    <property type="component" value="Unassembled WGS sequence"/>
</dbReference>
<dbReference type="Pfam" id="PF04672">
    <property type="entry name" value="Methyltransf_19"/>
    <property type="match status" value="1"/>
</dbReference>
<keyword evidence="2" id="KW-1185">Reference proteome</keyword>
<dbReference type="EMBL" id="JACHJV010000001">
    <property type="protein sequence ID" value="MBB4927205.1"/>
    <property type="molecule type" value="Genomic_DNA"/>
</dbReference>
<evidence type="ECO:0000313" key="1">
    <source>
        <dbReference type="EMBL" id="MBB4927205.1"/>
    </source>
</evidence>